<dbReference type="InterPro" id="IPR007848">
    <property type="entry name" value="Small_mtfrase_dom"/>
</dbReference>
<evidence type="ECO:0000256" key="3">
    <source>
        <dbReference type="ARBA" id="ARBA00022679"/>
    </source>
</evidence>
<comment type="similarity">
    <text evidence="6">Belongs to the methyltransferase superfamily. tRNA (adenine-N(6)-)-methyltransferase family.</text>
</comment>
<dbReference type="InterPro" id="IPR022882">
    <property type="entry name" value="tRNA_adenine-N6_MeTrfase"/>
</dbReference>
<dbReference type="CDD" id="cd02440">
    <property type="entry name" value="AdoMet_MTases"/>
    <property type="match status" value="1"/>
</dbReference>
<comment type="subcellular location">
    <subcellularLocation>
        <location evidence="6">Cytoplasm</location>
    </subcellularLocation>
</comment>
<keyword evidence="5 6" id="KW-0819">tRNA processing</keyword>
<comment type="catalytic activity">
    <reaction evidence="6">
        <text>adenosine(37) in tRNA1(Val) + S-adenosyl-L-methionine = N(6)-methyladenosine(37) in tRNA1(Val) + S-adenosyl-L-homocysteine + H(+)</text>
        <dbReference type="Rhea" id="RHEA:43160"/>
        <dbReference type="Rhea" id="RHEA-COMP:10369"/>
        <dbReference type="Rhea" id="RHEA-COMP:10370"/>
        <dbReference type="ChEBI" id="CHEBI:15378"/>
        <dbReference type="ChEBI" id="CHEBI:57856"/>
        <dbReference type="ChEBI" id="CHEBI:59789"/>
        <dbReference type="ChEBI" id="CHEBI:74411"/>
        <dbReference type="ChEBI" id="CHEBI:74449"/>
        <dbReference type="EC" id="2.1.1.223"/>
    </reaction>
</comment>
<dbReference type="InterPro" id="IPR029063">
    <property type="entry name" value="SAM-dependent_MTases_sf"/>
</dbReference>
<keyword evidence="4 6" id="KW-0949">S-adenosyl-L-methionine</keyword>
<dbReference type="EC" id="2.1.1.223" evidence="6"/>
<evidence type="ECO:0000256" key="4">
    <source>
        <dbReference type="ARBA" id="ARBA00022691"/>
    </source>
</evidence>
<dbReference type="EMBL" id="BPEY01000003">
    <property type="protein sequence ID" value="GIU40772.1"/>
    <property type="molecule type" value="Genomic_DNA"/>
</dbReference>
<organism evidence="8 9">
    <name type="scientific">Shewanella sairae</name>
    <dbReference type="NCBI Taxonomy" id="190310"/>
    <lineage>
        <taxon>Bacteria</taxon>
        <taxon>Pseudomonadati</taxon>
        <taxon>Pseudomonadota</taxon>
        <taxon>Gammaproteobacteria</taxon>
        <taxon>Alteromonadales</taxon>
        <taxon>Shewanellaceae</taxon>
        <taxon>Shewanella</taxon>
    </lineage>
</organism>
<evidence type="ECO:0000256" key="1">
    <source>
        <dbReference type="ARBA" id="ARBA00022490"/>
    </source>
</evidence>
<evidence type="ECO:0000256" key="6">
    <source>
        <dbReference type="HAMAP-Rule" id="MF_01872"/>
    </source>
</evidence>
<dbReference type="PANTHER" id="PTHR47739">
    <property type="entry name" value="TRNA1(VAL) (ADENINE(37)-N6)-METHYLTRANSFERASE"/>
    <property type="match status" value="1"/>
</dbReference>
<feature type="domain" description="Methyltransferase small" evidence="7">
    <location>
        <begin position="34"/>
        <end position="117"/>
    </location>
</feature>
<dbReference type="PROSITE" id="PS00092">
    <property type="entry name" value="N6_MTASE"/>
    <property type="match status" value="1"/>
</dbReference>
<keyword evidence="1 6" id="KW-0963">Cytoplasm</keyword>
<proteinExistence type="inferred from homology"/>
<comment type="function">
    <text evidence="6">Specifically methylates the adenine in position 37 of tRNA(1)(Val) (anticodon cmo5UAC).</text>
</comment>
<evidence type="ECO:0000256" key="2">
    <source>
        <dbReference type="ARBA" id="ARBA00022603"/>
    </source>
</evidence>
<accession>A0ABQ4P011</accession>
<dbReference type="Pfam" id="PF05175">
    <property type="entry name" value="MTS"/>
    <property type="match status" value="1"/>
</dbReference>
<evidence type="ECO:0000259" key="7">
    <source>
        <dbReference type="Pfam" id="PF05175"/>
    </source>
</evidence>
<protein>
    <recommendedName>
        <fullName evidence="6">tRNA1(Val) (adenine(37)-N6)-methyltransferase</fullName>
        <ecNumber evidence="6">2.1.1.223</ecNumber>
    </recommendedName>
    <alternativeName>
        <fullName evidence="6">tRNA m6A37 methyltransferase</fullName>
    </alternativeName>
</protein>
<keyword evidence="2 6" id="KW-0489">Methyltransferase</keyword>
<sequence length="238" mass="25869">MPFTFKRFHIDDTRCGMPVSTDGVLLGAWAPLTQAKHILDLGAGSGLLSLMAAQRSHAAITAVELDPQAALDCLSNFSASPWAARLSLVCCDIQSYCQHQAQRFDHIICNPPYFDNGPQSSKGARASARHTDSLSFDTLLQSIKQLLATDGNASLILPTESVAILEAKLNAHQLMLTGKLLAASVEGKAPNRQVLLLGHLNANAVKAEVIEQQLTIRQKNGQYSDQFIQLSQDFYLKL</sequence>
<keyword evidence="3 6" id="KW-0808">Transferase</keyword>
<gene>
    <name evidence="8" type="ORF">TUM4438_02770</name>
</gene>
<dbReference type="Proteomes" id="UP000887104">
    <property type="component" value="Unassembled WGS sequence"/>
</dbReference>
<reference evidence="8" key="1">
    <citation type="submission" date="2021-05" db="EMBL/GenBank/DDBJ databases">
        <title>Molecular characterization for Shewanella algae harboring chromosomal blaOXA-55-like strains isolated from clinical and environment sample.</title>
        <authorList>
            <person name="Ohama Y."/>
            <person name="Aoki K."/>
            <person name="Harada S."/>
            <person name="Moriya K."/>
            <person name="Ishii Y."/>
            <person name="Tateda K."/>
        </authorList>
    </citation>
    <scope>NUCLEOTIDE SEQUENCE</scope>
    <source>
        <strain evidence="8">JCM 11563</strain>
    </source>
</reference>
<evidence type="ECO:0000313" key="9">
    <source>
        <dbReference type="Proteomes" id="UP000887104"/>
    </source>
</evidence>
<dbReference type="InterPro" id="IPR020596">
    <property type="entry name" value="rRNA_Ade_Mease_Trfase_CS"/>
</dbReference>
<dbReference type="SUPFAM" id="SSF53335">
    <property type="entry name" value="S-adenosyl-L-methionine-dependent methyltransferases"/>
    <property type="match status" value="1"/>
</dbReference>
<evidence type="ECO:0000256" key="5">
    <source>
        <dbReference type="ARBA" id="ARBA00022694"/>
    </source>
</evidence>
<keyword evidence="9" id="KW-1185">Reference proteome</keyword>
<name>A0ABQ4P011_9GAMM</name>
<comment type="caution">
    <text evidence="8">The sequence shown here is derived from an EMBL/GenBank/DDBJ whole genome shotgun (WGS) entry which is preliminary data.</text>
</comment>
<dbReference type="Gene3D" id="3.40.50.150">
    <property type="entry name" value="Vaccinia Virus protein VP39"/>
    <property type="match status" value="1"/>
</dbReference>
<dbReference type="InterPro" id="IPR002052">
    <property type="entry name" value="DNA_methylase_N6_adenine_CS"/>
</dbReference>
<evidence type="ECO:0000313" key="8">
    <source>
        <dbReference type="EMBL" id="GIU40772.1"/>
    </source>
</evidence>
<dbReference type="PROSITE" id="PS01131">
    <property type="entry name" value="RRNA_A_DIMETH"/>
    <property type="match status" value="1"/>
</dbReference>
<dbReference type="HAMAP" id="MF_01872">
    <property type="entry name" value="tRNA_methyltr_YfiC"/>
    <property type="match status" value="1"/>
</dbReference>
<dbReference type="RefSeq" id="WP_220778637.1">
    <property type="nucleotide sequence ID" value="NZ_BPEY01000003.1"/>
</dbReference>
<dbReference type="PANTHER" id="PTHR47739:SF1">
    <property type="entry name" value="TRNA1(VAL) (ADENINE(37)-N6)-METHYLTRANSFERASE"/>
    <property type="match status" value="1"/>
</dbReference>
<dbReference type="InterPro" id="IPR050210">
    <property type="entry name" value="tRNA_Adenine-N(6)_MTase"/>
</dbReference>
<dbReference type="PRINTS" id="PR00507">
    <property type="entry name" value="N12N6MTFRASE"/>
</dbReference>